<dbReference type="PANTHER" id="PTHR13018:SF5">
    <property type="entry name" value="RE44586P"/>
    <property type="match status" value="1"/>
</dbReference>
<feature type="transmembrane region" description="Helical" evidence="2">
    <location>
        <begin position="368"/>
        <end position="387"/>
    </location>
</feature>
<feature type="transmembrane region" description="Helical" evidence="2">
    <location>
        <begin position="442"/>
        <end position="460"/>
    </location>
</feature>
<gene>
    <name evidence="4" type="ORF">EZS28_000887</name>
</gene>
<feature type="compositionally biased region" description="Polar residues" evidence="1">
    <location>
        <begin position="875"/>
        <end position="913"/>
    </location>
</feature>
<protein>
    <recommendedName>
        <fullName evidence="3">CSC1/OSCA1-like cytosolic domain-containing protein</fullName>
    </recommendedName>
</protein>
<feature type="transmembrane region" description="Helical" evidence="2">
    <location>
        <begin position="113"/>
        <end position="132"/>
    </location>
</feature>
<keyword evidence="2" id="KW-1133">Transmembrane helix</keyword>
<name>A0A5J4XAQ6_9EUKA</name>
<keyword evidence="2" id="KW-0472">Membrane</keyword>
<feature type="region of interest" description="Disordered" evidence="1">
    <location>
        <begin position="806"/>
        <end position="913"/>
    </location>
</feature>
<keyword evidence="2" id="KW-0812">Transmembrane</keyword>
<organism evidence="4 5">
    <name type="scientific">Streblomastix strix</name>
    <dbReference type="NCBI Taxonomy" id="222440"/>
    <lineage>
        <taxon>Eukaryota</taxon>
        <taxon>Metamonada</taxon>
        <taxon>Preaxostyla</taxon>
        <taxon>Oxymonadida</taxon>
        <taxon>Streblomastigidae</taxon>
        <taxon>Streblomastix</taxon>
    </lineage>
</organism>
<dbReference type="GO" id="GO:0005227">
    <property type="term" value="F:calcium-activated cation channel activity"/>
    <property type="evidence" value="ECO:0007669"/>
    <property type="project" value="InterPro"/>
</dbReference>
<comment type="caution">
    <text evidence="4">The sequence shown here is derived from an EMBL/GenBank/DDBJ whole genome shotgun (WGS) entry which is preliminary data.</text>
</comment>
<evidence type="ECO:0000256" key="2">
    <source>
        <dbReference type="SAM" id="Phobius"/>
    </source>
</evidence>
<feature type="transmembrane region" description="Helical" evidence="2">
    <location>
        <begin position="399"/>
        <end position="422"/>
    </location>
</feature>
<feature type="compositionally biased region" description="Low complexity" evidence="1">
    <location>
        <begin position="820"/>
        <end position="850"/>
    </location>
</feature>
<dbReference type="Proteomes" id="UP000324800">
    <property type="component" value="Unassembled WGS sequence"/>
</dbReference>
<dbReference type="Pfam" id="PF14703">
    <property type="entry name" value="PHM7_cyt"/>
    <property type="match status" value="1"/>
</dbReference>
<dbReference type="InterPro" id="IPR045122">
    <property type="entry name" value="Csc1-like"/>
</dbReference>
<feature type="domain" description="CSC1/OSCA1-like cytosolic" evidence="3">
    <location>
        <begin position="156"/>
        <end position="354"/>
    </location>
</feature>
<evidence type="ECO:0000259" key="3">
    <source>
        <dbReference type="Pfam" id="PF14703"/>
    </source>
</evidence>
<feature type="region of interest" description="Disordered" evidence="1">
    <location>
        <begin position="709"/>
        <end position="770"/>
    </location>
</feature>
<evidence type="ECO:0000256" key="1">
    <source>
        <dbReference type="SAM" id="MobiDB-lite"/>
    </source>
</evidence>
<dbReference type="AlphaFoldDB" id="A0A5J4XAQ6"/>
<dbReference type="PANTHER" id="PTHR13018">
    <property type="entry name" value="PROBABLE MEMBRANE PROTEIN DUF221-RELATED"/>
    <property type="match status" value="1"/>
</dbReference>
<sequence length="913" mass="101602">MSSASEKIKRAKLAAITYRLVKLGGTIEDLPNRQIPLSESIEKTGAGQGTSCYFAMMKTMAIIFSIGTLASIALCVIFSLFAAYNGNLTDGFILISLGNMVAGYWTNNIKLALFNWLLFPELVFAILVYSGLKIMKIYVKKAAERADNTSLSCGDYGIMVEGIPKDEKSSKLIFQHFNKLAPVHSVLLLYDCRQHATIQKAIDDNVENYYKALRADNFNLVNIIHFSLFNLTANERVLDFKECQGEVKDSCFGSLMRKIGMKNDLYTYRDNIIKLMDKRAKLDNPGNEENTTGIAFVIFNKANDAHMIAERYNKESNISIAGSIKIQPYDLQLDGQYPLRVTPSIEPNDVHYQNLGYSYAQRFVRKHVVADGFALILVVIGVIVPYFLNQFKTQTNNFWLSLVLSLIVTGISSTISISVTMFTPFTKPASKTEAVSSSILRIWVADFAMGALATYIYSMIDNQKVEFTEDNPETMTSYFMSYKWFSDVAINLLFIIFIDVVKVIALQLTQIVTRLLNHLPAYLFAKSKTQDELNKAFYPPTWSLEIRLAHLTKIVFSDGIKHQLSILEISSIQQLVIQRHPCYNAPEEHKTSEDDNKNSEITSRKGEITGIMSYGCIQDFDFGFQAELGNDGVYYSAYNAETLPTSYSTQQDSGVVSYSASVDQQPSYNGGTLFWDKYYGNFNTPTTYAASSSSSSMGAIPEQGVVYDADPASARGPNKASNKPEHKYGKQQQQSYEMQPTVAVAPSSSQNIVQPRAAQGQPSQSKNRAQDQHVYYTASPEPQQDPSVVSYSTELLDSQPVAYAASIDSDTNRKNRQPHAYQATPGYQAPQQQGYQAPQQQGYQAPQQQGYGTGIGRGGNIQGRQSPGTGYPISPTGQSPYAQRQNQQNLPPYAQSGAQQGYVSPNYGQNRPY</sequence>
<proteinExistence type="predicted"/>
<dbReference type="EMBL" id="SNRW01000083">
    <property type="protein sequence ID" value="KAA6403595.1"/>
    <property type="molecule type" value="Genomic_DNA"/>
</dbReference>
<evidence type="ECO:0000313" key="4">
    <source>
        <dbReference type="EMBL" id="KAA6403595.1"/>
    </source>
</evidence>
<reference evidence="4 5" key="1">
    <citation type="submission" date="2019-03" db="EMBL/GenBank/DDBJ databases">
        <title>Single cell metagenomics reveals metabolic interactions within the superorganism composed of flagellate Streblomastix strix and complex community of Bacteroidetes bacteria on its surface.</title>
        <authorList>
            <person name="Treitli S.C."/>
            <person name="Kolisko M."/>
            <person name="Husnik F."/>
            <person name="Keeling P."/>
            <person name="Hampl V."/>
        </authorList>
    </citation>
    <scope>NUCLEOTIDE SEQUENCE [LARGE SCALE GENOMIC DNA]</scope>
    <source>
        <strain evidence="4">ST1C</strain>
    </source>
</reference>
<feature type="transmembrane region" description="Helical" evidence="2">
    <location>
        <begin position="61"/>
        <end position="84"/>
    </location>
</feature>
<dbReference type="GO" id="GO:0005886">
    <property type="term" value="C:plasma membrane"/>
    <property type="evidence" value="ECO:0007669"/>
    <property type="project" value="TreeGrafter"/>
</dbReference>
<evidence type="ECO:0000313" key="5">
    <source>
        <dbReference type="Proteomes" id="UP000324800"/>
    </source>
</evidence>
<accession>A0A5J4XAQ6</accession>
<feature type="compositionally biased region" description="Gly residues" evidence="1">
    <location>
        <begin position="851"/>
        <end position="861"/>
    </location>
</feature>
<dbReference type="OrthoDB" id="297739at2759"/>
<feature type="transmembrane region" description="Helical" evidence="2">
    <location>
        <begin position="488"/>
        <end position="508"/>
    </location>
</feature>
<dbReference type="InterPro" id="IPR027815">
    <property type="entry name" value="CSC1/OSCA1-like_cyt"/>
</dbReference>